<dbReference type="STRING" id="1628148.BI198_10170"/>
<comment type="similarity">
    <text evidence="1 2">Belongs to the UPF0301 (AlgH) family.</text>
</comment>
<reference evidence="4" key="1">
    <citation type="submission" date="2016-09" db="EMBL/GenBank/DDBJ databases">
        <authorList>
            <person name="Wan X."/>
            <person name="Hou S."/>
        </authorList>
    </citation>
    <scope>NUCLEOTIDE SEQUENCE [LARGE SCALE GENOMIC DNA]</scope>
    <source>
        <strain evidence="4">KH87</strain>
    </source>
</reference>
<dbReference type="PANTHER" id="PTHR30327:SF1">
    <property type="entry name" value="UPF0301 PROTEIN YQGE"/>
    <property type="match status" value="1"/>
</dbReference>
<proteinExistence type="inferred from homology"/>
<organism evidence="3 4">
    <name type="scientific">Rheinheimera salexigens</name>
    <dbReference type="NCBI Taxonomy" id="1628148"/>
    <lineage>
        <taxon>Bacteria</taxon>
        <taxon>Pseudomonadati</taxon>
        <taxon>Pseudomonadota</taxon>
        <taxon>Gammaproteobacteria</taxon>
        <taxon>Chromatiales</taxon>
        <taxon>Chromatiaceae</taxon>
        <taxon>Rheinheimera</taxon>
    </lineage>
</organism>
<dbReference type="Proteomes" id="UP000242258">
    <property type="component" value="Unassembled WGS sequence"/>
</dbReference>
<evidence type="ECO:0000313" key="3">
    <source>
        <dbReference type="EMBL" id="OEY69887.1"/>
    </source>
</evidence>
<protein>
    <recommendedName>
        <fullName evidence="2">UPF0301 protein BI198_10170</fullName>
    </recommendedName>
</protein>
<dbReference type="GO" id="GO:0005829">
    <property type="term" value="C:cytosol"/>
    <property type="evidence" value="ECO:0007669"/>
    <property type="project" value="TreeGrafter"/>
</dbReference>
<dbReference type="NCBIfam" id="NF001266">
    <property type="entry name" value="PRK00228.1-1"/>
    <property type="match status" value="1"/>
</dbReference>
<evidence type="ECO:0000313" key="4">
    <source>
        <dbReference type="Proteomes" id="UP000242258"/>
    </source>
</evidence>
<dbReference type="EMBL" id="MKEK01000001">
    <property type="protein sequence ID" value="OEY69887.1"/>
    <property type="molecule type" value="Genomic_DNA"/>
</dbReference>
<comment type="caution">
    <text evidence="3">The sequence shown here is derived from an EMBL/GenBank/DDBJ whole genome shotgun (WGS) entry which is preliminary data.</text>
</comment>
<keyword evidence="4" id="KW-1185">Reference proteome</keyword>
<evidence type="ECO:0000256" key="2">
    <source>
        <dbReference type="HAMAP-Rule" id="MF_00758"/>
    </source>
</evidence>
<gene>
    <name evidence="3" type="ORF">BI198_10170</name>
</gene>
<dbReference type="HAMAP" id="MF_00758">
    <property type="entry name" value="UPF0301"/>
    <property type="match status" value="1"/>
</dbReference>
<sequence length="185" mass="20580">MQNYQNHFLVAMPSMDDPRFKRSVTYICEHNEHGAMGIVINHPLDVKVADLLKQLDIEFNTDSPAAHAYVCSGGPVQHDRGFVLHTAKDGYSSSMHLTDDLMVTTSKDILIDLTTDKAPEKFILALGFAGWEQGQLEQEMADNAWLMIPADNGIIFDLSHAEKWQSATAKIGIQTWQLTNEAGHA</sequence>
<dbReference type="RefSeq" id="WP_070049456.1">
    <property type="nucleotide sequence ID" value="NZ_CBCSDO010000007.1"/>
</dbReference>
<dbReference type="Gene3D" id="3.40.1740.10">
    <property type="entry name" value="VC0467-like"/>
    <property type="match status" value="1"/>
</dbReference>
<dbReference type="AlphaFoldDB" id="A0A1E7Q6Y4"/>
<dbReference type="InterPro" id="IPR003774">
    <property type="entry name" value="AlgH-like"/>
</dbReference>
<name>A0A1E7Q6Y4_9GAMM</name>
<dbReference type="SUPFAM" id="SSF143456">
    <property type="entry name" value="VC0467-like"/>
    <property type="match status" value="1"/>
</dbReference>
<dbReference type="OrthoDB" id="9807486at2"/>
<evidence type="ECO:0000256" key="1">
    <source>
        <dbReference type="ARBA" id="ARBA00009600"/>
    </source>
</evidence>
<accession>A0A1E7Q6Y4</accession>
<dbReference type="PANTHER" id="PTHR30327">
    <property type="entry name" value="UNCHARACTERIZED PROTEIN YQGE"/>
    <property type="match status" value="1"/>
</dbReference>
<dbReference type="Pfam" id="PF02622">
    <property type="entry name" value="DUF179"/>
    <property type="match status" value="1"/>
</dbReference>